<feature type="chain" id="PRO_5045878758" evidence="1">
    <location>
        <begin position="19"/>
        <end position="217"/>
    </location>
</feature>
<organism evidence="2 3">
    <name type="scientific">Chryseobacterium oryctis</name>
    <dbReference type="NCBI Taxonomy" id="2952618"/>
    <lineage>
        <taxon>Bacteria</taxon>
        <taxon>Pseudomonadati</taxon>
        <taxon>Bacteroidota</taxon>
        <taxon>Flavobacteriia</taxon>
        <taxon>Flavobacteriales</taxon>
        <taxon>Weeksellaceae</taxon>
        <taxon>Chryseobacterium group</taxon>
        <taxon>Chryseobacterium</taxon>
    </lineage>
</organism>
<evidence type="ECO:0000256" key="1">
    <source>
        <dbReference type="SAM" id="SignalP"/>
    </source>
</evidence>
<evidence type="ECO:0000313" key="3">
    <source>
        <dbReference type="Proteomes" id="UP001163719"/>
    </source>
</evidence>
<name>A0ABT3HRR3_9FLAO</name>
<dbReference type="EMBL" id="JAPDHV010000007">
    <property type="protein sequence ID" value="MCW3162472.1"/>
    <property type="molecule type" value="Genomic_DNA"/>
</dbReference>
<keyword evidence="3" id="KW-1185">Reference proteome</keyword>
<protein>
    <submittedName>
        <fullName evidence="2">Uncharacterized protein</fullName>
    </submittedName>
</protein>
<gene>
    <name evidence="2" type="ORF">OH806_14470</name>
</gene>
<sequence>MKKIVLVFTCFIASHASAQVAIGKKEITPLSDGITPHPNISLEFYDSPDNKKGIVVPWVSTVPNNPVAYDSTTGAGYRGMQGMVVDGTIIFDLSDKKMKYMKGGSWFDLTGDPEFPLSLKDASNNDITYTALSNIDSSLQDNVKEEENAKVAIGINGNSDTTVGILVLTDTDKAMVLPKVESPHINIINPSAGMMVYDTTSKQLAVYNGTVWSFWKP</sequence>
<reference evidence="2" key="1">
    <citation type="submission" date="2022-10" db="EMBL/GenBank/DDBJ databases">
        <title>Chryseobacterium babae sp. nov. isolated from the gut of the beetle Oryctes rhinoceros, and Chryseobacterium kimseyorum sp. nov., isolated from a stick insect rearing cage.</title>
        <authorList>
            <person name="Shelomi M."/>
            <person name="Han C.-J."/>
            <person name="Chen W.-M."/>
            <person name="Chen H.-K."/>
            <person name="Liaw S.-J."/>
            <person name="Muhle E."/>
            <person name="Clermont D."/>
        </authorList>
    </citation>
    <scope>NUCLEOTIDE SEQUENCE</scope>
    <source>
        <strain evidence="2">WLa1L2M3</strain>
    </source>
</reference>
<comment type="caution">
    <text evidence="2">The sequence shown here is derived from an EMBL/GenBank/DDBJ whole genome shotgun (WGS) entry which is preliminary data.</text>
</comment>
<dbReference type="RefSeq" id="WP_264744389.1">
    <property type="nucleotide sequence ID" value="NZ_JAPDHV010000007.1"/>
</dbReference>
<keyword evidence="1" id="KW-0732">Signal</keyword>
<evidence type="ECO:0000313" key="2">
    <source>
        <dbReference type="EMBL" id="MCW3162472.1"/>
    </source>
</evidence>
<feature type="signal peptide" evidence="1">
    <location>
        <begin position="1"/>
        <end position="18"/>
    </location>
</feature>
<dbReference type="Proteomes" id="UP001163719">
    <property type="component" value="Unassembled WGS sequence"/>
</dbReference>
<proteinExistence type="predicted"/>
<accession>A0ABT3HRR3</accession>